<feature type="transmembrane region" description="Helical" evidence="2">
    <location>
        <begin position="54"/>
        <end position="77"/>
    </location>
</feature>
<protein>
    <recommendedName>
        <fullName evidence="5">Integral membrane protein</fullName>
    </recommendedName>
</protein>
<dbReference type="EMBL" id="CP073767">
    <property type="protein sequence ID" value="UWZ58031.1"/>
    <property type="molecule type" value="Genomic_DNA"/>
</dbReference>
<name>A0A9Q9MMD9_9ACTN</name>
<feature type="region of interest" description="Disordered" evidence="1">
    <location>
        <begin position="1"/>
        <end position="30"/>
    </location>
</feature>
<feature type="transmembrane region" description="Helical" evidence="2">
    <location>
        <begin position="151"/>
        <end position="170"/>
    </location>
</feature>
<dbReference type="Proteomes" id="UP001058003">
    <property type="component" value="Chromosome"/>
</dbReference>
<evidence type="ECO:0000313" key="3">
    <source>
        <dbReference type="EMBL" id="UWZ58031.1"/>
    </source>
</evidence>
<keyword evidence="2" id="KW-0812">Transmembrane</keyword>
<reference evidence="3" key="1">
    <citation type="submission" date="2021-04" db="EMBL/GenBank/DDBJ databases">
        <title>Dactylosporangium aurantiacum NRRL B-8018 full assembly.</title>
        <authorList>
            <person name="Hartkoorn R.C."/>
            <person name="Beaudoing E."/>
            <person name="Hot D."/>
        </authorList>
    </citation>
    <scope>NUCLEOTIDE SEQUENCE</scope>
    <source>
        <strain evidence="3">NRRL B-8018</strain>
    </source>
</reference>
<feature type="transmembrane region" description="Helical" evidence="2">
    <location>
        <begin position="229"/>
        <end position="253"/>
    </location>
</feature>
<gene>
    <name evidence="3" type="ORF">Daura_18780</name>
</gene>
<feature type="transmembrane region" description="Helical" evidence="2">
    <location>
        <begin position="331"/>
        <end position="347"/>
    </location>
</feature>
<feature type="transmembrane region" description="Helical" evidence="2">
    <location>
        <begin position="401"/>
        <end position="421"/>
    </location>
</feature>
<feature type="transmembrane region" description="Helical" evidence="2">
    <location>
        <begin position="191"/>
        <end position="217"/>
    </location>
</feature>
<feature type="transmembrane region" description="Helical" evidence="2">
    <location>
        <begin position="354"/>
        <end position="370"/>
    </location>
</feature>
<feature type="transmembrane region" description="Helical" evidence="2">
    <location>
        <begin position="273"/>
        <end position="291"/>
    </location>
</feature>
<sequence>MTIRTEEQRPLLGVEPVSAPTQTTDQARREPAWRRAGAAAAGAWQRVPAHWRQALVLFAVSKAVLTAVGVFALQAFANSPGSPPPDDTLMFRDRLGVSSHTWYSMWFAWDSFQYRNLASTPLHEPWEHFGFPLLYPMLGKAVAVPLGGDTALALLLIAEVAYLVLLSYLYRWALLLTGDPATAARTTRYLVLLPTAFLFHAALTESLFVCLAVAAFYHAERRQWPLVGVLGFFLALSRSVGFLVALPLALLLLGQQDWRTPARAVRAAVRTGWPLLLFPAGWWTFMAAARWQTGDWLAYQHAQQRGWQIELQDPVRTIWIALIGPAPLDRTRVLIALAVLAVAVAGLRRPGPSYVVFALVMVLASMTIGPPVYKSLLRYALVAFPLAAVLAGWARHRGVDTALTAVLAVMQGAVFVLWLAYWTHTVI</sequence>
<evidence type="ECO:0000256" key="1">
    <source>
        <dbReference type="SAM" id="MobiDB-lite"/>
    </source>
</evidence>
<dbReference type="KEGG" id="daur:Daura_18780"/>
<feature type="transmembrane region" description="Helical" evidence="2">
    <location>
        <begin position="376"/>
        <end position="394"/>
    </location>
</feature>
<evidence type="ECO:0000313" key="4">
    <source>
        <dbReference type="Proteomes" id="UP001058003"/>
    </source>
</evidence>
<accession>A0A9Q9MMD9</accession>
<keyword evidence="2" id="KW-1133">Transmembrane helix</keyword>
<evidence type="ECO:0000256" key="2">
    <source>
        <dbReference type="SAM" id="Phobius"/>
    </source>
</evidence>
<organism evidence="3 4">
    <name type="scientific">Dactylosporangium aurantiacum</name>
    <dbReference type="NCBI Taxonomy" id="35754"/>
    <lineage>
        <taxon>Bacteria</taxon>
        <taxon>Bacillati</taxon>
        <taxon>Actinomycetota</taxon>
        <taxon>Actinomycetes</taxon>
        <taxon>Micromonosporales</taxon>
        <taxon>Micromonosporaceae</taxon>
        <taxon>Dactylosporangium</taxon>
    </lineage>
</organism>
<dbReference type="AlphaFoldDB" id="A0A9Q9MMD9"/>
<proteinExistence type="predicted"/>
<keyword evidence="2" id="KW-0472">Membrane</keyword>
<dbReference type="RefSeq" id="WP_081970862.1">
    <property type="nucleotide sequence ID" value="NZ_CP073767.1"/>
</dbReference>
<keyword evidence="4" id="KW-1185">Reference proteome</keyword>
<evidence type="ECO:0008006" key="5">
    <source>
        <dbReference type="Google" id="ProtNLM"/>
    </source>
</evidence>